<accession>W7YNY7</accession>
<dbReference type="Pfam" id="PF00072">
    <property type="entry name" value="Response_reg"/>
    <property type="match status" value="1"/>
</dbReference>
<dbReference type="PROSITE" id="PS00041">
    <property type="entry name" value="HTH_ARAC_FAMILY_1"/>
    <property type="match status" value="1"/>
</dbReference>
<keyword evidence="3" id="KW-0804">Transcription</keyword>
<dbReference type="SMART" id="SM00342">
    <property type="entry name" value="HTH_ARAC"/>
    <property type="match status" value="1"/>
</dbReference>
<dbReference type="RefSeq" id="WP_036645449.1">
    <property type="nucleotide sequence ID" value="NZ_BAVZ01000001.1"/>
</dbReference>
<dbReference type="EMBL" id="BAVZ01000001">
    <property type="protein sequence ID" value="GAF06406.1"/>
    <property type="molecule type" value="Genomic_DNA"/>
</dbReference>
<dbReference type="InterPro" id="IPR001789">
    <property type="entry name" value="Sig_transdc_resp-reg_receiver"/>
</dbReference>
<dbReference type="Gene3D" id="3.40.50.2300">
    <property type="match status" value="1"/>
</dbReference>
<dbReference type="SUPFAM" id="SSF52172">
    <property type="entry name" value="CheY-like"/>
    <property type="match status" value="1"/>
</dbReference>
<dbReference type="PROSITE" id="PS50110">
    <property type="entry name" value="RESPONSE_REGULATORY"/>
    <property type="match status" value="1"/>
</dbReference>
<keyword evidence="8" id="KW-1185">Reference proteome</keyword>
<dbReference type="eggNOG" id="COG4753">
    <property type="taxonomic scope" value="Bacteria"/>
</dbReference>
<reference evidence="7 8" key="1">
    <citation type="journal article" date="2014" name="Genome Announc.">
        <title>Draft Genome Sequence of Paenibacillus pini JCM 16418T, Isolated from the Rhizosphere of Pine Tree.</title>
        <authorList>
            <person name="Yuki M."/>
            <person name="Oshima K."/>
            <person name="Suda W."/>
            <person name="Oshida Y."/>
            <person name="Kitamura K."/>
            <person name="Iida Y."/>
            <person name="Hattori M."/>
            <person name="Ohkuma M."/>
        </authorList>
    </citation>
    <scope>NUCLEOTIDE SEQUENCE [LARGE SCALE GENOMIC DNA]</scope>
    <source>
        <strain evidence="7 8">JCM 16418</strain>
    </source>
</reference>
<dbReference type="InterPro" id="IPR011006">
    <property type="entry name" value="CheY-like_superfamily"/>
</dbReference>
<evidence type="ECO:0000256" key="3">
    <source>
        <dbReference type="ARBA" id="ARBA00023163"/>
    </source>
</evidence>
<dbReference type="GO" id="GO:0003700">
    <property type="term" value="F:DNA-binding transcription factor activity"/>
    <property type="evidence" value="ECO:0007669"/>
    <property type="project" value="InterPro"/>
</dbReference>
<dbReference type="GO" id="GO:0043565">
    <property type="term" value="F:sequence-specific DNA binding"/>
    <property type="evidence" value="ECO:0007669"/>
    <property type="project" value="InterPro"/>
</dbReference>
<evidence type="ECO:0000256" key="1">
    <source>
        <dbReference type="ARBA" id="ARBA00023015"/>
    </source>
</evidence>
<dbReference type="SMART" id="SM00448">
    <property type="entry name" value="REC"/>
    <property type="match status" value="1"/>
</dbReference>
<dbReference type="OrthoDB" id="2543932at2"/>
<dbReference type="PANTHER" id="PTHR43280">
    <property type="entry name" value="ARAC-FAMILY TRANSCRIPTIONAL REGULATOR"/>
    <property type="match status" value="1"/>
</dbReference>
<dbReference type="GO" id="GO:0000160">
    <property type="term" value="P:phosphorelay signal transduction system"/>
    <property type="evidence" value="ECO:0007669"/>
    <property type="project" value="InterPro"/>
</dbReference>
<dbReference type="PROSITE" id="PS01124">
    <property type="entry name" value="HTH_ARAC_FAMILY_2"/>
    <property type="match status" value="1"/>
</dbReference>
<dbReference type="InterPro" id="IPR018060">
    <property type="entry name" value="HTH_AraC"/>
</dbReference>
<dbReference type="AlphaFoldDB" id="W7YNY7"/>
<dbReference type="STRING" id="1236976.JCM16418_361"/>
<organism evidence="7 8">
    <name type="scientific">Paenibacillus pini JCM 16418</name>
    <dbReference type="NCBI Taxonomy" id="1236976"/>
    <lineage>
        <taxon>Bacteria</taxon>
        <taxon>Bacillati</taxon>
        <taxon>Bacillota</taxon>
        <taxon>Bacilli</taxon>
        <taxon>Bacillales</taxon>
        <taxon>Paenibacillaceae</taxon>
        <taxon>Paenibacillus</taxon>
    </lineage>
</organism>
<proteinExistence type="predicted"/>
<dbReference type="Gene3D" id="1.10.10.60">
    <property type="entry name" value="Homeodomain-like"/>
    <property type="match status" value="2"/>
</dbReference>
<name>W7YNY7_9BACL</name>
<dbReference type="InterPro" id="IPR018062">
    <property type="entry name" value="HTH_AraC-typ_CS"/>
</dbReference>
<sequence length="447" mass="51982">MYRLMIVDDEPVIVNGLVHLFQENKEFELDVCKAFSSSEALEIAKRTKLDIIVSDIRMPKKNGLQLINEISYYWPSCRIILLTGYSEFEYVHEALRKNVDNYILKTEGIEPVFQAVKQAIGKLEEANRDRIQQERIERQFQIAESFLKQELFERMMNGEEIYALITESRYEEVFTRISLEQPAFLCIGHVSGGDKQQMKESLLSVQRIFDNYIPPTMRFEKLIRDDHTLVWLIQPGEELLSKFQEGETTSEKTIHELVVYMRGILELIQNESEELLNLCVSFGISRNLVNQWNSIHTQYKMLRSMIQSRALLGQDMVIVDIGKTSDAEEALYAGGKMHQEDMKSVVIEQIHRYIDQHLAGDVSLTAIAEEVHFNPSYLSRYYKQATAHNLLEYIQSKKLEGALHLMENTSLKLNEIAMRVGFDSHSYFTTFFKKKMGISPQEYRNSK</sequence>
<keyword evidence="1" id="KW-0805">Transcription regulation</keyword>
<comment type="caution">
    <text evidence="7">The sequence shown here is derived from an EMBL/GenBank/DDBJ whole genome shotgun (WGS) entry which is preliminary data.</text>
</comment>
<feature type="modified residue" description="4-aspartylphosphate" evidence="4">
    <location>
        <position position="55"/>
    </location>
</feature>
<evidence type="ECO:0000313" key="8">
    <source>
        <dbReference type="Proteomes" id="UP000019364"/>
    </source>
</evidence>
<feature type="domain" description="Response regulatory" evidence="6">
    <location>
        <begin position="3"/>
        <end position="120"/>
    </location>
</feature>
<dbReference type="eggNOG" id="COG2207">
    <property type="taxonomic scope" value="Bacteria"/>
</dbReference>
<dbReference type="InterPro" id="IPR009057">
    <property type="entry name" value="Homeodomain-like_sf"/>
</dbReference>
<dbReference type="SUPFAM" id="SSF46689">
    <property type="entry name" value="Homeodomain-like"/>
    <property type="match status" value="2"/>
</dbReference>
<protein>
    <submittedName>
        <fullName evidence="7">Two component transcriptional regulator</fullName>
    </submittedName>
</protein>
<dbReference type="Pfam" id="PF12833">
    <property type="entry name" value="HTH_18"/>
    <property type="match status" value="1"/>
</dbReference>
<dbReference type="CDD" id="cd17536">
    <property type="entry name" value="REC_YesN-like"/>
    <property type="match status" value="1"/>
</dbReference>
<dbReference type="Proteomes" id="UP000019364">
    <property type="component" value="Unassembled WGS sequence"/>
</dbReference>
<dbReference type="PRINTS" id="PR00032">
    <property type="entry name" value="HTHARAC"/>
</dbReference>
<dbReference type="PANTHER" id="PTHR43280:SF28">
    <property type="entry name" value="HTH-TYPE TRANSCRIPTIONAL ACTIVATOR RHAS"/>
    <property type="match status" value="1"/>
</dbReference>
<keyword evidence="4" id="KW-0597">Phosphoprotein</keyword>
<dbReference type="InterPro" id="IPR020449">
    <property type="entry name" value="Tscrpt_reg_AraC-type_HTH"/>
</dbReference>
<evidence type="ECO:0000256" key="2">
    <source>
        <dbReference type="ARBA" id="ARBA00023125"/>
    </source>
</evidence>
<evidence type="ECO:0000259" key="6">
    <source>
        <dbReference type="PROSITE" id="PS50110"/>
    </source>
</evidence>
<gene>
    <name evidence="7" type="ORF">JCM16418_361</name>
</gene>
<evidence type="ECO:0000313" key="7">
    <source>
        <dbReference type="EMBL" id="GAF06406.1"/>
    </source>
</evidence>
<keyword evidence="2" id="KW-0238">DNA-binding</keyword>
<feature type="domain" description="HTH araC/xylS-type" evidence="5">
    <location>
        <begin position="348"/>
        <end position="446"/>
    </location>
</feature>
<evidence type="ECO:0000256" key="4">
    <source>
        <dbReference type="PROSITE-ProRule" id="PRU00169"/>
    </source>
</evidence>
<evidence type="ECO:0000259" key="5">
    <source>
        <dbReference type="PROSITE" id="PS01124"/>
    </source>
</evidence>